<feature type="domain" description="SGNH hydrolase-type esterase" evidence="2">
    <location>
        <begin position="69"/>
        <end position="235"/>
    </location>
</feature>
<dbReference type="Gene3D" id="3.40.50.1110">
    <property type="entry name" value="SGNH hydrolase"/>
    <property type="match status" value="1"/>
</dbReference>
<organism evidence="3 4">
    <name type="scientific">Leifsonia stereocauli</name>
    <dbReference type="NCBI Taxonomy" id="3134136"/>
    <lineage>
        <taxon>Bacteria</taxon>
        <taxon>Bacillati</taxon>
        <taxon>Actinomycetota</taxon>
        <taxon>Actinomycetes</taxon>
        <taxon>Micrococcales</taxon>
        <taxon>Microbacteriaceae</taxon>
        <taxon>Leifsonia</taxon>
    </lineage>
</organism>
<sequence>MNPVSRSVAGAVVLLLGIFLLAGCSPSASGSMIDSSTRAADPTDAPTATSTPTPAPAPTPAVQRPVVAFYGDSITHGEGASVSGNRWSTLVSRAHDWIEVNPSIGGLGFVTNRTRDPIDIVDTIVAARPDIVISTMGLNDNSAIAAPGAAAAVHAAIRADFRRFATELPDARIIIVDPFWYRDERPASVAQISAWVKEEAAAIGADYIPGASHWMDGRPELRGADGLHPNDAGYAMIAAKMNAALAKLGL</sequence>
<evidence type="ECO:0000256" key="1">
    <source>
        <dbReference type="SAM" id="MobiDB-lite"/>
    </source>
</evidence>
<comment type="caution">
    <text evidence="3">The sequence shown here is derived from an EMBL/GenBank/DDBJ whole genome shotgun (WGS) entry which is preliminary data.</text>
</comment>
<dbReference type="GO" id="GO:0016787">
    <property type="term" value="F:hydrolase activity"/>
    <property type="evidence" value="ECO:0007669"/>
    <property type="project" value="UniProtKB-KW"/>
</dbReference>
<dbReference type="CDD" id="cd00229">
    <property type="entry name" value="SGNH_hydrolase"/>
    <property type="match status" value="1"/>
</dbReference>
<dbReference type="EMBL" id="JBCLVG010000002">
    <property type="protein sequence ID" value="MEN1947597.1"/>
    <property type="molecule type" value="Genomic_DNA"/>
</dbReference>
<keyword evidence="3" id="KW-0378">Hydrolase</keyword>
<dbReference type="InterPro" id="IPR036514">
    <property type="entry name" value="SGNH_hydro_sf"/>
</dbReference>
<dbReference type="Proteomes" id="UP001425155">
    <property type="component" value="Unassembled WGS sequence"/>
</dbReference>
<name>A0ABU9W6H1_9MICO</name>
<reference evidence="3 4" key="1">
    <citation type="submission" date="2024-03" db="EMBL/GenBank/DDBJ databases">
        <title>YIM 134122 draft genome.</title>
        <authorList>
            <person name="Zuo S."/>
            <person name="Xiong L."/>
        </authorList>
    </citation>
    <scope>NUCLEOTIDE SEQUENCE [LARGE SCALE GENOMIC DNA]</scope>
    <source>
        <strain evidence="3 4">YIM 134122</strain>
    </source>
</reference>
<dbReference type="PROSITE" id="PS51257">
    <property type="entry name" value="PROKAR_LIPOPROTEIN"/>
    <property type="match status" value="1"/>
</dbReference>
<dbReference type="PANTHER" id="PTHR30383">
    <property type="entry name" value="THIOESTERASE 1/PROTEASE 1/LYSOPHOSPHOLIPASE L1"/>
    <property type="match status" value="1"/>
</dbReference>
<feature type="region of interest" description="Disordered" evidence="1">
    <location>
        <begin position="31"/>
        <end position="61"/>
    </location>
</feature>
<gene>
    <name evidence="3" type="ORF">WJX64_13645</name>
</gene>
<evidence type="ECO:0000313" key="3">
    <source>
        <dbReference type="EMBL" id="MEN1947597.1"/>
    </source>
</evidence>
<evidence type="ECO:0000313" key="4">
    <source>
        <dbReference type="Proteomes" id="UP001425155"/>
    </source>
</evidence>
<dbReference type="RefSeq" id="WP_342114950.1">
    <property type="nucleotide sequence ID" value="NZ_JBCAUN010000002.1"/>
</dbReference>
<dbReference type="InterPro" id="IPR013830">
    <property type="entry name" value="SGNH_hydro"/>
</dbReference>
<keyword evidence="4" id="KW-1185">Reference proteome</keyword>
<proteinExistence type="predicted"/>
<protein>
    <submittedName>
        <fullName evidence="3">SGNH/GDSL hydrolase family protein</fullName>
    </submittedName>
</protein>
<accession>A0ABU9W6H1</accession>
<evidence type="ECO:0000259" key="2">
    <source>
        <dbReference type="Pfam" id="PF13472"/>
    </source>
</evidence>
<feature type="compositionally biased region" description="Low complexity" evidence="1">
    <location>
        <begin position="36"/>
        <end position="52"/>
    </location>
</feature>
<dbReference type="SUPFAM" id="SSF52266">
    <property type="entry name" value="SGNH hydrolase"/>
    <property type="match status" value="1"/>
</dbReference>
<dbReference type="Pfam" id="PF13472">
    <property type="entry name" value="Lipase_GDSL_2"/>
    <property type="match status" value="1"/>
</dbReference>
<dbReference type="InterPro" id="IPR051532">
    <property type="entry name" value="Ester_Hydrolysis_Enzymes"/>
</dbReference>